<dbReference type="EMBL" id="CH476631">
    <property type="protein sequence ID" value="EDN92587.1"/>
    <property type="molecule type" value="Genomic_DNA"/>
</dbReference>
<dbReference type="GeneID" id="5486805"/>
<protein>
    <submittedName>
        <fullName evidence="1">Uncharacterized protein</fullName>
    </submittedName>
</protein>
<dbReference type="HOGENOM" id="CLU_2387515_0_0_1"/>
<dbReference type="InterPro" id="IPR045107">
    <property type="entry name" value="SAC3/GANP/THP3"/>
</dbReference>
<dbReference type="InParanoid" id="A7ESZ5"/>
<evidence type="ECO:0000313" key="2">
    <source>
        <dbReference type="Proteomes" id="UP000001312"/>
    </source>
</evidence>
<dbReference type="KEGG" id="ssl:SS1G_08450"/>
<sequence length="94" mass="10489">MGAYLMDMFVARERLAALSKICRTYKPEVKLRFVTEELGFESDGDAAQFICDHNGQALLVEKDGDLRFLSGQAGQIFENAKAEAFRAIDIKGQI</sequence>
<keyword evidence="2" id="KW-1185">Reference proteome</keyword>
<evidence type="ECO:0000313" key="1">
    <source>
        <dbReference type="EMBL" id="EDN92587.1"/>
    </source>
</evidence>
<dbReference type="eggNOG" id="KOG1861">
    <property type="taxonomic scope" value="Eukaryota"/>
</dbReference>
<dbReference type="Gene3D" id="1.25.40.990">
    <property type="match status" value="1"/>
</dbReference>
<reference evidence="2" key="1">
    <citation type="journal article" date="2011" name="PLoS Genet.">
        <title>Genomic analysis of the necrotrophic fungal pathogens Sclerotinia sclerotiorum and Botrytis cinerea.</title>
        <authorList>
            <person name="Amselem J."/>
            <person name="Cuomo C.A."/>
            <person name="van Kan J.A."/>
            <person name="Viaud M."/>
            <person name="Benito E.P."/>
            <person name="Couloux A."/>
            <person name="Coutinho P.M."/>
            <person name="de Vries R.P."/>
            <person name="Dyer P.S."/>
            <person name="Fillinger S."/>
            <person name="Fournier E."/>
            <person name="Gout L."/>
            <person name="Hahn M."/>
            <person name="Kohn L."/>
            <person name="Lapalu N."/>
            <person name="Plummer K.M."/>
            <person name="Pradier J.M."/>
            <person name="Quevillon E."/>
            <person name="Sharon A."/>
            <person name="Simon A."/>
            <person name="ten Have A."/>
            <person name="Tudzynski B."/>
            <person name="Tudzynski P."/>
            <person name="Wincker P."/>
            <person name="Andrew M."/>
            <person name="Anthouard V."/>
            <person name="Beever R.E."/>
            <person name="Beffa R."/>
            <person name="Benoit I."/>
            <person name="Bouzid O."/>
            <person name="Brault B."/>
            <person name="Chen Z."/>
            <person name="Choquer M."/>
            <person name="Collemare J."/>
            <person name="Cotton P."/>
            <person name="Danchin E.G."/>
            <person name="Da Silva C."/>
            <person name="Gautier A."/>
            <person name="Giraud C."/>
            <person name="Giraud T."/>
            <person name="Gonzalez C."/>
            <person name="Grossetete S."/>
            <person name="Guldener U."/>
            <person name="Henrissat B."/>
            <person name="Howlett B.J."/>
            <person name="Kodira C."/>
            <person name="Kretschmer M."/>
            <person name="Lappartient A."/>
            <person name="Leroch M."/>
            <person name="Levis C."/>
            <person name="Mauceli E."/>
            <person name="Neuveglise C."/>
            <person name="Oeser B."/>
            <person name="Pearson M."/>
            <person name="Poulain J."/>
            <person name="Poussereau N."/>
            <person name="Quesneville H."/>
            <person name="Rascle C."/>
            <person name="Schumacher J."/>
            <person name="Segurens B."/>
            <person name="Sexton A."/>
            <person name="Silva E."/>
            <person name="Sirven C."/>
            <person name="Soanes D.M."/>
            <person name="Talbot N.J."/>
            <person name="Templeton M."/>
            <person name="Yandava C."/>
            <person name="Yarden O."/>
            <person name="Zeng Q."/>
            <person name="Rollins J.A."/>
            <person name="Lebrun M.H."/>
            <person name="Dickman M."/>
        </authorList>
    </citation>
    <scope>NUCLEOTIDE SEQUENCE [LARGE SCALE GENOMIC DNA]</scope>
    <source>
        <strain evidence="2">ATCC 18683 / 1980 / Ss-1</strain>
    </source>
</reference>
<organism evidence="1 2">
    <name type="scientific">Sclerotinia sclerotiorum (strain ATCC 18683 / 1980 / Ss-1)</name>
    <name type="common">White mold</name>
    <name type="synonym">Whetzelinia sclerotiorum</name>
    <dbReference type="NCBI Taxonomy" id="665079"/>
    <lineage>
        <taxon>Eukaryota</taxon>
        <taxon>Fungi</taxon>
        <taxon>Dikarya</taxon>
        <taxon>Ascomycota</taxon>
        <taxon>Pezizomycotina</taxon>
        <taxon>Leotiomycetes</taxon>
        <taxon>Helotiales</taxon>
        <taxon>Sclerotiniaceae</taxon>
        <taxon>Sclerotinia</taxon>
    </lineage>
</organism>
<dbReference type="PANTHER" id="PTHR12436:SF4">
    <property type="entry name" value="LEUKOCYTE RECEPTOR CLUSTER MEMBER 8"/>
    <property type="match status" value="1"/>
</dbReference>
<dbReference type="Proteomes" id="UP000001312">
    <property type="component" value="Unassembled WGS sequence"/>
</dbReference>
<dbReference type="STRING" id="665079.A7ESZ5"/>
<dbReference type="PANTHER" id="PTHR12436">
    <property type="entry name" value="80 KDA MCM3-ASSOCIATED PROTEIN"/>
    <property type="match status" value="1"/>
</dbReference>
<gene>
    <name evidence="1" type="ORF">SS1G_08450</name>
</gene>
<dbReference type="RefSeq" id="XP_001590710.1">
    <property type="nucleotide sequence ID" value="XM_001590660.1"/>
</dbReference>
<proteinExistence type="predicted"/>
<name>A7ESZ5_SCLS1</name>
<accession>A7ESZ5</accession>
<dbReference type="AlphaFoldDB" id="A7ESZ5"/>